<gene>
    <name evidence="8" type="ORF">Q644_24870</name>
</gene>
<keyword evidence="5 6" id="KW-0472">Membrane</keyword>
<evidence type="ECO:0000313" key="9">
    <source>
        <dbReference type="Proteomes" id="UP000016842"/>
    </source>
</evidence>
<sequence>MFVLPAFGNRFVGNLVALLGAVAYTGYIYVAERVTRDDEADVWVIFASELLTMAAYGSIHVLVMGSGRLLLNREPSLYWSACYVGIATTVVPTAISIIFQRYVPPVTTAFLYTLEPIWSAVFAAGILGEHLSARGYLGGLAILLGAALHSLPLSCFPFVPGRKDRQ</sequence>
<dbReference type="Proteomes" id="UP000016842">
    <property type="component" value="Unassembled WGS sequence"/>
</dbReference>
<comment type="subcellular location">
    <subcellularLocation>
        <location evidence="1">Cell membrane</location>
        <topology evidence="1">Multi-pass membrane protein</topology>
    </subcellularLocation>
</comment>
<evidence type="ECO:0000256" key="2">
    <source>
        <dbReference type="ARBA" id="ARBA00022475"/>
    </source>
</evidence>
<feature type="transmembrane region" description="Helical" evidence="6">
    <location>
        <begin position="135"/>
        <end position="159"/>
    </location>
</feature>
<reference evidence="8 9" key="1">
    <citation type="journal article" date="2014" name="FEMS Microbiol. Lett.">
        <title>Genome sequencing analysis reveals virulence-related gene content of Ochrobactrum intermedium strain 229E, a urease-positive strain isolated from the human gastric niche.</title>
        <authorList>
            <person name="Kulkarni G.J."/>
            <person name="Shetty S."/>
            <person name="Dharne M.S."/>
            <person name="Shouche Y.S."/>
        </authorList>
    </citation>
    <scope>NUCLEOTIDE SEQUENCE [LARGE SCALE GENOMIC DNA]</scope>
    <source>
        <strain evidence="8 9">229E</strain>
    </source>
</reference>
<protein>
    <recommendedName>
        <fullName evidence="7">EamA domain-containing protein</fullName>
    </recommendedName>
</protein>
<dbReference type="InterPro" id="IPR051258">
    <property type="entry name" value="Diverse_Substrate_Transporter"/>
</dbReference>
<feature type="transmembrane region" description="Helical" evidence="6">
    <location>
        <begin position="12"/>
        <end position="30"/>
    </location>
</feature>
<organism evidence="8 9">
    <name type="scientific">Brucella intermedia 229E</name>
    <dbReference type="NCBI Taxonomy" id="1337887"/>
    <lineage>
        <taxon>Bacteria</taxon>
        <taxon>Pseudomonadati</taxon>
        <taxon>Pseudomonadota</taxon>
        <taxon>Alphaproteobacteria</taxon>
        <taxon>Hyphomicrobiales</taxon>
        <taxon>Brucellaceae</taxon>
        <taxon>Brucella/Ochrobactrum group</taxon>
        <taxon>Brucella</taxon>
    </lineage>
</organism>
<evidence type="ECO:0000313" key="8">
    <source>
        <dbReference type="EMBL" id="ERM00799.1"/>
    </source>
</evidence>
<dbReference type="InterPro" id="IPR000620">
    <property type="entry name" value="EamA_dom"/>
</dbReference>
<dbReference type="EMBL" id="ASXJ01000242">
    <property type="protein sequence ID" value="ERM00799.1"/>
    <property type="molecule type" value="Genomic_DNA"/>
</dbReference>
<evidence type="ECO:0000256" key="4">
    <source>
        <dbReference type="ARBA" id="ARBA00022989"/>
    </source>
</evidence>
<keyword evidence="3 6" id="KW-0812">Transmembrane</keyword>
<dbReference type="AlphaFoldDB" id="U4V7Z1"/>
<evidence type="ECO:0000256" key="3">
    <source>
        <dbReference type="ARBA" id="ARBA00022692"/>
    </source>
</evidence>
<accession>U4V7Z1</accession>
<proteinExistence type="predicted"/>
<dbReference type="SUPFAM" id="SSF103481">
    <property type="entry name" value="Multidrug resistance efflux transporter EmrE"/>
    <property type="match status" value="1"/>
</dbReference>
<dbReference type="GO" id="GO:0005886">
    <property type="term" value="C:plasma membrane"/>
    <property type="evidence" value="ECO:0007669"/>
    <property type="project" value="UniProtKB-SubCell"/>
</dbReference>
<dbReference type="PANTHER" id="PTHR42920">
    <property type="entry name" value="OS03G0707200 PROTEIN-RELATED"/>
    <property type="match status" value="1"/>
</dbReference>
<evidence type="ECO:0000259" key="7">
    <source>
        <dbReference type="Pfam" id="PF00892"/>
    </source>
</evidence>
<dbReference type="Pfam" id="PF00892">
    <property type="entry name" value="EamA"/>
    <property type="match status" value="1"/>
</dbReference>
<feature type="transmembrane region" description="Helical" evidence="6">
    <location>
        <begin position="109"/>
        <end position="128"/>
    </location>
</feature>
<keyword evidence="2" id="KW-1003">Cell membrane</keyword>
<evidence type="ECO:0000256" key="5">
    <source>
        <dbReference type="ARBA" id="ARBA00023136"/>
    </source>
</evidence>
<name>U4V7Z1_9HYPH</name>
<dbReference type="InterPro" id="IPR037185">
    <property type="entry name" value="EmrE-like"/>
</dbReference>
<evidence type="ECO:0000256" key="6">
    <source>
        <dbReference type="SAM" id="Phobius"/>
    </source>
</evidence>
<evidence type="ECO:0000256" key="1">
    <source>
        <dbReference type="ARBA" id="ARBA00004651"/>
    </source>
</evidence>
<dbReference type="PATRIC" id="fig|1337887.3.peg.3891"/>
<feature type="domain" description="EamA" evidence="7">
    <location>
        <begin position="13"/>
        <end position="149"/>
    </location>
</feature>
<comment type="caution">
    <text evidence="8">The sequence shown here is derived from an EMBL/GenBank/DDBJ whole genome shotgun (WGS) entry which is preliminary data.</text>
</comment>
<keyword evidence="4 6" id="KW-1133">Transmembrane helix</keyword>
<dbReference type="PANTHER" id="PTHR42920:SF5">
    <property type="entry name" value="EAMA DOMAIN-CONTAINING PROTEIN"/>
    <property type="match status" value="1"/>
</dbReference>
<feature type="transmembrane region" description="Helical" evidence="6">
    <location>
        <begin position="42"/>
        <end position="65"/>
    </location>
</feature>
<feature type="transmembrane region" description="Helical" evidence="6">
    <location>
        <begin position="77"/>
        <end position="103"/>
    </location>
</feature>